<name>A0ABX1GDT3_9GAMM</name>
<dbReference type="InterPro" id="IPR036761">
    <property type="entry name" value="TTHA0802/YceI-like_sf"/>
</dbReference>
<dbReference type="InterPro" id="IPR007372">
    <property type="entry name" value="Lipid/polyisoprenoid-bd_YceI"/>
</dbReference>
<sequence length="189" mass="20302">MKNLTIGVLMTLAASHLQALSLDKDNSTLHFVSVKNNRVAESMSFENLTGTIDDASGKFAVKIGLASVASGIPIRNERMRKFLFEIDRFPQASFSGTLPIEQLQELSVGQQQQLDIAGELSLHGESQSTSLSVIVTKRADGAFSAVTTKPVFVDATAFGMGAGVEKLRELAGLQAINATIPVMFDVVFR</sequence>
<keyword evidence="3" id="KW-1185">Reference proteome</keyword>
<evidence type="ECO:0000313" key="3">
    <source>
        <dbReference type="Proteomes" id="UP000765845"/>
    </source>
</evidence>
<accession>A0ABX1GDT3</accession>
<evidence type="ECO:0000313" key="2">
    <source>
        <dbReference type="EMBL" id="NKI17345.1"/>
    </source>
</evidence>
<organism evidence="2 3">
    <name type="scientific">Spongiibacter thalassae</name>
    <dbReference type="NCBI Taxonomy" id="2721624"/>
    <lineage>
        <taxon>Bacteria</taxon>
        <taxon>Pseudomonadati</taxon>
        <taxon>Pseudomonadota</taxon>
        <taxon>Gammaproteobacteria</taxon>
        <taxon>Cellvibrionales</taxon>
        <taxon>Spongiibacteraceae</taxon>
        <taxon>Spongiibacter</taxon>
    </lineage>
</organism>
<dbReference type="Pfam" id="PF04264">
    <property type="entry name" value="YceI"/>
    <property type="match status" value="1"/>
</dbReference>
<comment type="caution">
    <text evidence="2">The sequence shown here is derived from an EMBL/GenBank/DDBJ whole genome shotgun (WGS) entry which is preliminary data.</text>
</comment>
<dbReference type="PIRSF" id="PIRSF029811">
    <property type="entry name" value="UCP029811"/>
    <property type="match status" value="1"/>
</dbReference>
<dbReference type="SMART" id="SM00867">
    <property type="entry name" value="YceI"/>
    <property type="match status" value="1"/>
</dbReference>
<dbReference type="Proteomes" id="UP000765845">
    <property type="component" value="Unassembled WGS sequence"/>
</dbReference>
<dbReference type="RefSeq" id="WP_168449851.1">
    <property type="nucleotide sequence ID" value="NZ_JAAWWK010000002.1"/>
</dbReference>
<dbReference type="EMBL" id="JAAWWK010000002">
    <property type="protein sequence ID" value="NKI17345.1"/>
    <property type="molecule type" value="Genomic_DNA"/>
</dbReference>
<dbReference type="PANTHER" id="PTHR34406:SF1">
    <property type="entry name" value="PROTEIN YCEI"/>
    <property type="match status" value="1"/>
</dbReference>
<proteinExistence type="predicted"/>
<reference evidence="2 3" key="1">
    <citation type="submission" date="2020-04" db="EMBL/GenBank/DDBJ databases">
        <authorList>
            <person name="Yoon J."/>
        </authorList>
    </citation>
    <scope>NUCLEOTIDE SEQUENCE [LARGE SCALE GENOMIC DNA]</scope>
    <source>
        <strain evidence="2 3">KMU-166</strain>
    </source>
</reference>
<gene>
    <name evidence="2" type="ORF">HCU74_07945</name>
</gene>
<protein>
    <submittedName>
        <fullName evidence="2">YceI family protein</fullName>
    </submittedName>
</protein>
<dbReference type="Gene3D" id="2.40.128.110">
    <property type="entry name" value="Lipid/polyisoprenoid-binding, YceI-like"/>
    <property type="match status" value="1"/>
</dbReference>
<evidence type="ECO:0000259" key="1">
    <source>
        <dbReference type="SMART" id="SM00867"/>
    </source>
</evidence>
<dbReference type="SUPFAM" id="SSF101874">
    <property type="entry name" value="YceI-like"/>
    <property type="match status" value="1"/>
</dbReference>
<dbReference type="InterPro" id="IPR027016">
    <property type="entry name" value="UCP029811"/>
</dbReference>
<dbReference type="PANTHER" id="PTHR34406">
    <property type="entry name" value="PROTEIN YCEI"/>
    <property type="match status" value="1"/>
</dbReference>
<feature type="domain" description="Lipid/polyisoprenoid-binding YceI-like" evidence="1">
    <location>
        <begin position="19"/>
        <end position="189"/>
    </location>
</feature>